<dbReference type="PROSITE" id="PS50198">
    <property type="entry name" value="PPIC_PPIASE_2"/>
    <property type="match status" value="2"/>
</dbReference>
<dbReference type="RefSeq" id="WP_142528423.1">
    <property type="nucleotide sequence ID" value="NZ_CBCSJO010000005.1"/>
</dbReference>
<evidence type="ECO:0000256" key="3">
    <source>
        <dbReference type="SAM" id="SignalP"/>
    </source>
</evidence>
<dbReference type="AlphaFoldDB" id="A0A521DF75"/>
<organism evidence="5 6">
    <name type="scientific">Pedobacter westerhofensis</name>
    <dbReference type="NCBI Taxonomy" id="425512"/>
    <lineage>
        <taxon>Bacteria</taxon>
        <taxon>Pseudomonadati</taxon>
        <taxon>Bacteroidota</taxon>
        <taxon>Sphingobacteriia</taxon>
        <taxon>Sphingobacteriales</taxon>
        <taxon>Sphingobacteriaceae</taxon>
        <taxon>Pedobacter</taxon>
    </lineage>
</organism>
<dbReference type="PROSITE" id="PS01096">
    <property type="entry name" value="PPIC_PPIASE_1"/>
    <property type="match status" value="1"/>
</dbReference>
<evidence type="ECO:0000313" key="6">
    <source>
        <dbReference type="Proteomes" id="UP000320300"/>
    </source>
</evidence>
<dbReference type="InterPro" id="IPR000297">
    <property type="entry name" value="PPIase_PpiC"/>
</dbReference>
<proteinExistence type="predicted"/>
<dbReference type="Gene3D" id="1.10.4030.10">
    <property type="entry name" value="Porin chaperone SurA, peptide-binding domain"/>
    <property type="match status" value="1"/>
</dbReference>
<keyword evidence="2" id="KW-0413">Isomerase</keyword>
<dbReference type="OrthoDB" id="14196at2"/>
<dbReference type="GO" id="GO:0003755">
    <property type="term" value="F:peptidyl-prolyl cis-trans isomerase activity"/>
    <property type="evidence" value="ECO:0007669"/>
    <property type="project" value="UniProtKB-KW"/>
</dbReference>
<keyword evidence="1 3" id="KW-0732">Signal</keyword>
<name>A0A521DF75_9SPHI</name>
<protein>
    <submittedName>
        <fullName evidence="5">Periplasmic chaperone for outer membrane proteins SurA</fullName>
    </submittedName>
</protein>
<reference evidence="5 6" key="1">
    <citation type="submission" date="2017-05" db="EMBL/GenBank/DDBJ databases">
        <authorList>
            <person name="Varghese N."/>
            <person name="Submissions S."/>
        </authorList>
    </citation>
    <scope>NUCLEOTIDE SEQUENCE [LARGE SCALE GENOMIC DNA]</scope>
    <source>
        <strain evidence="5 6">DSM 19036</strain>
    </source>
</reference>
<dbReference type="Proteomes" id="UP000320300">
    <property type="component" value="Unassembled WGS sequence"/>
</dbReference>
<feature type="signal peptide" evidence="3">
    <location>
        <begin position="1"/>
        <end position="21"/>
    </location>
</feature>
<dbReference type="InterPro" id="IPR023058">
    <property type="entry name" value="PPIase_PpiC_CS"/>
</dbReference>
<dbReference type="SUPFAM" id="SSF54534">
    <property type="entry name" value="FKBP-like"/>
    <property type="match status" value="2"/>
</dbReference>
<feature type="domain" description="PpiC" evidence="4">
    <location>
        <begin position="274"/>
        <end position="372"/>
    </location>
</feature>
<sequence>MKKVLLMASGLLFLFIMNVQAQTKSVDKVIAVLGSDVILLSELNQQYVMYLNSGNPVDEKVKCYIMQQMLVQHLLKQQADIDSVMVDDKQVDDELDRRMRYQIQRAGGQDKLEEFLNKSVLQYKDELRPDVKDQLQANKMQGTITEKVSVTPSEVKKYFESYKKDSLPDIPAEYEVGEITLNPELTKVEKQRYMDKLDAIRLRVKSGEDFGFLAKTYSEDPGSAAEGGDLGFFDRTQMAKEFTAWAFKLKPGELSPVFETDFGFHILQVVERRGEQVHARHILVRPQSTPQSLDRAKLHADSIYTNILGKKLSFSTAASLYSADKESKYNGGMILFSDNVTARTTFIPADKLDPKIYQVIDTMKVGEISKPVPFTGQDGKEGFKIVFLKASVPAHKGNLDQDYAKFKDKAQQQKSDRVMSEWFEKRRKNTYIRIDSDYQDCSELKIWTKPETTTETK</sequence>
<dbReference type="Gene3D" id="3.10.50.40">
    <property type="match status" value="2"/>
</dbReference>
<feature type="chain" id="PRO_5021756729" evidence="3">
    <location>
        <begin position="22"/>
        <end position="457"/>
    </location>
</feature>
<evidence type="ECO:0000256" key="2">
    <source>
        <dbReference type="PROSITE-ProRule" id="PRU00278"/>
    </source>
</evidence>
<evidence type="ECO:0000313" key="5">
    <source>
        <dbReference type="EMBL" id="SMO70444.1"/>
    </source>
</evidence>
<dbReference type="Pfam" id="PF00639">
    <property type="entry name" value="Rotamase"/>
    <property type="match status" value="2"/>
</dbReference>
<keyword evidence="6" id="KW-1185">Reference proteome</keyword>
<dbReference type="SUPFAM" id="SSF109998">
    <property type="entry name" value="Triger factor/SurA peptide-binding domain-like"/>
    <property type="match status" value="1"/>
</dbReference>
<accession>A0A521DF75</accession>
<dbReference type="PANTHER" id="PTHR47637:SF1">
    <property type="entry name" value="CHAPERONE SURA"/>
    <property type="match status" value="1"/>
</dbReference>
<dbReference type="InterPro" id="IPR027304">
    <property type="entry name" value="Trigger_fact/SurA_dom_sf"/>
</dbReference>
<dbReference type="PANTHER" id="PTHR47637">
    <property type="entry name" value="CHAPERONE SURA"/>
    <property type="match status" value="1"/>
</dbReference>
<dbReference type="EMBL" id="FXTN01000005">
    <property type="protein sequence ID" value="SMO70444.1"/>
    <property type="molecule type" value="Genomic_DNA"/>
</dbReference>
<evidence type="ECO:0000256" key="1">
    <source>
        <dbReference type="ARBA" id="ARBA00022729"/>
    </source>
</evidence>
<evidence type="ECO:0000259" key="4">
    <source>
        <dbReference type="PROSITE" id="PS50198"/>
    </source>
</evidence>
<dbReference type="InterPro" id="IPR050280">
    <property type="entry name" value="OMP_Chaperone_SurA"/>
</dbReference>
<feature type="domain" description="PpiC" evidence="4">
    <location>
        <begin position="171"/>
        <end position="271"/>
    </location>
</feature>
<keyword evidence="2" id="KW-0697">Rotamase</keyword>
<dbReference type="InterPro" id="IPR046357">
    <property type="entry name" value="PPIase_dom_sf"/>
</dbReference>
<gene>
    <name evidence="5" type="ORF">SAMN06265348_105324</name>
</gene>